<evidence type="ECO:0000256" key="2">
    <source>
        <dbReference type="ARBA" id="ARBA00022448"/>
    </source>
</evidence>
<dbReference type="PROSITE" id="PS50928">
    <property type="entry name" value="ABC_TM1"/>
    <property type="match status" value="1"/>
</dbReference>
<reference evidence="11" key="1">
    <citation type="journal article" date="2019" name="Int. J. Syst. Evol. Microbiol.">
        <title>The Global Catalogue of Microorganisms (GCM) 10K type strain sequencing project: providing services to taxonomists for standard genome sequencing and annotation.</title>
        <authorList>
            <consortium name="The Broad Institute Genomics Platform"/>
            <consortium name="The Broad Institute Genome Sequencing Center for Infectious Disease"/>
            <person name="Wu L."/>
            <person name="Ma J."/>
        </authorList>
    </citation>
    <scope>NUCLEOTIDE SEQUENCE [LARGE SCALE GENOMIC DNA]</scope>
    <source>
        <strain evidence="11">JCM 30742</strain>
    </source>
</reference>
<evidence type="ECO:0000256" key="8">
    <source>
        <dbReference type="SAM" id="MobiDB-lite"/>
    </source>
</evidence>
<feature type="transmembrane region" description="Helical" evidence="7">
    <location>
        <begin position="222"/>
        <end position="244"/>
    </location>
</feature>
<name>A0ABP7CCI6_9MICC</name>
<evidence type="ECO:0000256" key="7">
    <source>
        <dbReference type="RuleBase" id="RU363032"/>
    </source>
</evidence>
<protein>
    <submittedName>
        <fullName evidence="10">ABC transporter permease</fullName>
    </submittedName>
</protein>
<feature type="transmembrane region" description="Helical" evidence="7">
    <location>
        <begin position="42"/>
        <end position="64"/>
    </location>
</feature>
<dbReference type="SUPFAM" id="SSF161098">
    <property type="entry name" value="MetI-like"/>
    <property type="match status" value="1"/>
</dbReference>
<comment type="caution">
    <text evidence="10">The sequence shown here is derived from an EMBL/GenBank/DDBJ whole genome shotgun (WGS) entry which is preliminary data.</text>
</comment>
<feature type="compositionally biased region" description="Low complexity" evidence="8">
    <location>
        <begin position="25"/>
        <end position="35"/>
    </location>
</feature>
<feature type="transmembrane region" description="Helical" evidence="7">
    <location>
        <begin position="130"/>
        <end position="151"/>
    </location>
</feature>
<feature type="domain" description="ABC transmembrane type-1" evidence="9">
    <location>
        <begin position="93"/>
        <end position="275"/>
    </location>
</feature>
<feature type="region of interest" description="Disordered" evidence="8">
    <location>
        <begin position="1"/>
        <end position="36"/>
    </location>
</feature>
<keyword evidence="4 7" id="KW-0812">Transmembrane</keyword>
<keyword evidence="2 7" id="KW-0813">Transport</keyword>
<dbReference type="Gene3D" id="1.10.3720.10">
    <property type="entry name" value="MetI-like"/>
    <property type="match status" value="1"/>
</dbReference>
<feature type="transmembrane region" description="Helical" evidence="7">
    <location>
        <begin position="157"/>
        <end position="178"/>
    </location>
</feature>
<keyword evidence="3" id="KW-1003">Cell membrane</keyword>
<gene>
    <name evidence="10" type="ORF">GCM10023081_25830</name>
</gene>
<dbReference type="RefSeq" id="WP_345151296.1">
    <property type="nucleotide sequence ID" value="NZ_BAABEO010000017.1"/>
</dbReference>
<keyword evidence="11" id="KW-1185">Reference proteome</keyword>
<evidence type="ECO:0000256" key="5">
    <source>
        <dbReference type="ARBA" id="ARBA00022989"/>
    </source>
</evidence>
<dbReference type="InterPro" id="IPR035906">
    <property type="entry name" value="MetI-like_sf"/>
</dbReference>
<evidence type="ECO:0000313" key="10">
    <source>
        <dbReference type="EMBL" id="GAA3687314.1"/>
    </source>
</evidence>
<evidence type="ECO:0000256" key="6">
    <source>
        <dbReference type="ARBA" id="ARBA00023136"/>
    </source>
</evidence>
<dbReference type="InterPro" id="IPR000515">
    <property type="entry name" value="MetI-like"/>
</dbReference>
<keyword evidence="6 7" id="KW-0472">Membrane</keyword>
<dbReference type="Pfam" id="PF00528">
    <property type="entry name" value="BPD_transp_1"/>
    <property type="match status" value="1"/>
</dbReference>
<proteinExistence type="inferred from homology"/>
<accession>A0ABP7CCI6</accession>
<evidence type="ECO:0000259" key="9">
    <source>
        <dbReference type="PROSITE" id="PS50928"/>
    </source>
</evidence>
<keyword evidence="5 7" id="KW-1133">Transmembrane helix</keyword>
<evidence type="ECO:0000256" key="1">
    <source>
        <dbReference type="ARBA" id="ARBA00004651"/>
    </source>
</evidence>
<comment type="subcellular location">
    <subcellularLocation>
        <location evidence="1 7">Cell membrane</location>
        <topology evidence="1 7">Multi-pass membrane protein</topology>
    </subcellularLocation>
</comment>
<organism evidence="10 11">
    <name type="scientific">Arthrobacter ginkgonis</name>
    <dbReference type="NCBI Taxonomy" id="1630594"/>
    <lineage>
        <taxon>Bacteria</taxon>
        <taxon>Bacillati</taxon>
        <taxon>Actinomycetota</taxon>
        <taxon>Actinomycetes</taxon>
        <taxon>Micrococcales</taxon>
        <taxon>Micrococcaceae</taxon>
        <taxon>Arthrobacter</taxon>
    </lineage>
</organism>
<dbReference type="CDD" id="cd06261">
    <property type="entry name" value="TM_PBP2"/>
    <property type="match status" value="1"/>
</dbReference>
<feature type="transmembrane region" description="Helical" evidence="7">
    <location>
        <begin position="256"/>
        <end position="275"/>
    </location>
</feature>
<evidence type="ECO:0000256" key="4">
    <source>
        <dbReference type="ARBA" id="ARBA00022692"/>
    </source>
</evidence>
<evidence type="ECO:0000256" key="3">
    <source>
        <dbReference type="ARBA" id="ARBA00022475"/>
    </source>
</evidence>
<evidence type="ECO:0000313" key="11">
    <source>
        <dbReference type="Proteomes" id="UP001500752"/>
    </source>
</evidence>
<feature type="transmembrane region" description="Helical" evidence="7">
    <location>
        <begin position="97"/>
        <end position="118"/>
    </location>
</feature>
<dbReference type="PANTHER" id="PTHR30151">
    <property type="entry name" value="ALKANE SULFONATE ABC TRANSPORTER-RELATED, MEMBRANE SUBUNIT"/>
    <property type="match status" value="1"/>
</dbReference>
<comment type="similarity">
    <text evidence="7">Belongs to the binding-protein-dependent transport system permease family.</text>
</comment>
<dbReference type="EMBL" id="BAABEO010000017">
    <property type="protein sequence ID" value="GAA3687314.1"/>
    <property type="molecule type" value="Genomic_DNA"/>
</dbReference>
<dbReference type="Proteomes" id="UP001500752">
    <property type="component" value="Unassembled WGS sequence"/>
</dbReference>
<sequence>MALSTETLKTGGRGTGFRGTRKAAARGTAPAAGNGNRKRNRILLGATGVAGLGLTMEAVSRAGLVHSDFLPPFSTVLGEAVLIWGREDFRADVLSTIGSYLLGMGLSALIAIPLGVLFGLSERVYRASRAVVELIRPIPPVALIPLVVLVFGNGLEMKLVIVVFAAVWPILFNTMYGVHDVDKQGKEMARSFGVSPAGVIRRVVLPGAAPFIATGIRVSSSIALIVVITVELIAGGAEGIGAFIARTRATGTEVELVYAGTLMAGVLGLSLNMILNSAERRWFGWQSTKGA</sequence>
<dbReference type="PANTHER" id="PTHR30151:SF0">
    <property type="entry name" value="ABC TRANSPORTER PERMEASE PROTEIN MJ0413-RELATED"/>
    <property type="match status" value="1"/>
</dbReference>